<evidence type="ECO:0000313" key="3">
    <source>
        <dbReference type="Proteomes" id="UP000015106"/>
    </source>
</evidence>
<accession>A0A8R7UBT4</accession>
<dbReference type="SUPFAM" id="SSF64356">
    <property type="entry name" value="SNARE-like"/>
    <property type="match status" value="1"/>
</dbReference>
<dbReference type="Gene3D" id="3.30.450.50">
    <property type="entry name" value="Longin domain"/>
    <property type="match status" value="1"/>
</dbReference>
<reference evidence="3" key="1">
    <citation type="journal article" date="2013" name="Nature">
        <title>Draft genome of the wheat A-genome progenitor Triticum urartu.</title>
        <authorList>
            <person name="Ling H.Q."/>
            <person name="Zhao S."/>
            <person name="Liu D."/>
            <person name="Wang J."/>
            <person name="Sun H."/>
            <person name="Zhang C."/>
            <person name="Fan H."/>
            <person name="Li D."/>
            <person name="Dong L."/>
            <person name="Tao Y."/>
            <person name="Gao C."/>
            <person name="Wu H."/>
            <person name="Li Y."/>
            <person name="Cui Y."/>
            <person name="Guo X."/>
            <person name="Zheng S."/>
            <person name="Wang B."/>
            <person name="Yu K."/>
            <person name="Liang Q."/>
            <person name="Yang W."/>
            <person name="Lou X."/>
            <person name="Chen J."/>
            <person name="Feng M."/>
            <person name="Jian J."/>
            <person name="Zhang X."/>
            <person name="Luo G."/>
            <person name="Jiang Y."/>
            <person name="Liu J."/>
            <person name="Wang Z."/>
            <person name="Sha Y."/>
            <person name="Zhang B."/>
            <person name="Wu H."/>
            <person name="Tang D."/>
            <person name="Shen Q."/>
            <person name="Xue P."/>
            <person name="Zou S."/>
            <person name="Wang X."/>
            <person name="Liu X."/>
            <person name="Wang F."/>
            <person name="Yang Y."/>
            <person name="An X."/>
            <person name="Dong Z."/>
            <person name="Zhang K."/>
            <person name="Zhang X."/>
            <person name="Luo M.C."/>
            <person name="Dvorak J."/>
            <person name="Tong Y."/>
            <person name="Wang J."/>
            <person name="Yang H."/>
            <person name="Li Z."/>
            <person name="Wang D."/>
            <person name="Zhang A."/>
            <person name="Wang J."/>
        </authorList>
    </citation>
    <scope>NUCLEOTIDE SEQUENCE</scope>
    <source>
        <strain evidence="3">cv. G1812</strain>
    </source>
</reference>
<organism evidence="2 3">
    <name type="scientific">Triticum urartu</name>
    <name type="common">Red wild einkorn</name>
    <name type="synonym">Crithodium urartu</name>
    <dbReference type="NCBI Taxonomy" id="4572"/>
    <lineage>
        <taxon>Eukaryota</taxon>
        <taxon>Viridiplantae</taxon>
        <taxon>Streptophyta</taxon>
        <taxon>Embryophyta</taxon>
        <taxon>Tracheophyta</taxon>
        <taxon>Spermatophyta</taxon>
        <taxon>Magnoliopsida</taxon>
        <taxon>Liliopsida</taxon>
        <taxon>Poales</taxon>
        <taxon>Poaceae</taxon>
        <taxon>BOP clade</taxon>
        <taxon>Pooideae</taxon>
        <taxon>Triticodae</taxon>
        <taxon>Triticeae</taxon>
        <taxon>Triticinae</taxon>
        <taxon>Triticum</taxon>
    </lineage>
</organism>
<evidence type="ECO:0000256" key="1">
    <source>
        <dbReference type="SAM" id="MobiDB-lite"/>
    </source>
</evidence>
<name>A0A8R7UBT4_TRIUA</name>
<dbReference type="PANTHER" id="PTHR45806:SF1">
    <property type="entry name" value="SYNAPTOBREVIN HOMOLOG YKT6"/>
    <property type="match status" value="1"/>
</dbReference>
<keyword evidence="3" id="KW-1185">Reference proteome</keyword>
<protein>
    <recommendedName>
        <fullName evidence="4">VAMP-like protein YKT61</fullName>
    </recommendedName>
</protein>
<dbReference type="Gramene" id="TuG1812G0500000308.01.T02">
    <property type="protein sequence ID" value="TuG1812G0500000308.01.T02"/>
    <property type="gene ID" value="TuG1812G0500000308.01"/>
</dbReference>
<evidence type="ECO:0008006" key="4">
    <source>
        <dbReference type="Google" id="ProtNLM"/>
    </source>
</evidence>
<feature type="region of interest" description="Disordered" evidence="1">
    <location>
        <begin position="66"/>
        <end position="88"/>
    </location>
</feature>
<dbReference type="InterPro" id="IPR011012">
    <property type="entry name" value="Longin-like_dom_sf"/>
</dbReference>
<dbReference type="Gramene" id="TuG1812G0500000308.01.T03">
    <property type="protein sequence ID" value="TuG1812G0500000308.01.T03"/>
    <property type="gene ID" value="TuG1812G0500000308.01"/>
</dbReference>
<dbReference type="Gramene" id="TuG1812G0500000308.01.T01">
    <property type="protein sequence ID" value="TuG1812G0500000308.01.T01"/>
    <property type="gene ID" value="TuG1812G0500000308.01"/>
</dbReference>
<sequence>MKITTLVVLKPSAGGAEASSSSGGQGSEALVLANATDVRHFGFFRHGAAREFIVFVARIVAQCTQPGQRQSVQHEGQWKSFVRRGKPS</sequence>
<dbReference type="EnsemblPlants" id="TuG1812G0500000308.01.T03">
    <property type="protein sequence ID" value="TuG1812G0500000308.01.T03"/>
    <property type="gene ID" value="TuG1812G0500000308.01"/>
</dbReference>
<dbReference type="EnsemblPlants" id="TuG1812G0500000308.01.T02">
    <property type="protein sequence ID" value="TuG1812G0500000308.01.T02"/>
    <property type="gene ID" value="TuG1812G0500000308.01"/>
</dbReference>
<dbReference type="GO" id="GO:0005794">
    <property type="term" value="C:Golgi apparatus"/>
    <property type="evidence" value="ECO:0007669"/>
    <property type="project" value="TreeGrafter"/>
</dbReference>
<dbReference type="Proteomes" id="UP000015106">
    <property type="component" value="Chromosome 5"/>
</dbReference>
<dbReference type="EnsemblPlants" id="TuG1812G0500000308.01.T01">
    <property type="protein sequence ID" value="TuG1812G0500000308.01.T01"/>
    <property type="gene ID" value="TuG1812G0500000308.01"/>
</dbReference>
<evidence type="ECO:0000313" key="2">
    <source>
        <dbReference type="EnsemblPlants" id="TuG1812G0500000308.01.T01"/>
    </source>
</evidence>
<proteinExistence type="predicted"/>
<dbReference type="GO" id="GO:0006888">
    <property type="term" value="P:endoplasmic reticulum to Golgi vesicle-mediated transport"/>
    <property type="evidence" value="ECO:0007669"/>
    <property type="project" value="TreeGrafter"/>
</dbReference>
<dbReference type="PANTHER" id="PTHR45806">
    <property type="entry name" value="SYNAPTOBREVIN HOMOLOG YKT6"/>
    <property type="match status" value="1"/>
</dbReference>
<reference evidence="2" key="2">
    <citation type="submission" date="2018-03" db="EMBL/GenBank/DDBJ databases">
        <title>The Triticum urartu genome reveals the dynamic nature of wheat genome evolution.</title>
        <authorList>
            <person name="Ling H."/>
            <person name="Ma B."/>
            <person name="Shi X."/>
            <person name="Liu H."/>
            <person name="Dong L."/>
            <person name="Sun H."/>
            <person name="Cao Y."/>
            <person name="Gao Q."/>
            <person name="Zheng S."/>
            <person name="Li Y."/>
            <person name="Yu Y."/>
            <person name="Du H."/>
            <person name="Qi M."/>
            <person name="Li Y."/>
            <person name="Yu H."/>
            <person name="Cui Y."/>
            <person name="Wang N."/>
            <person name="Chen C."/>
            <person name="Wu H."/>
            <person name="Zhao Y."/>
            <person name="Zhang J."/>
            <person name="Li Y."/>
            <person name="Zhou W."/>
            <person name="Zhang B."/>
            <person name="Hu W."/>
            <person name="Eijk M."/>
            <person name="Tang J."/>
            <person name="Witsenboer H."/>
            <person name="Zhao S."/>
            <person name="Li Z."/>
            <person name="Zhang A."/>
            <person name="Wang D."/>
            <person name="Liang C."/>
        </authorList>
    </citation>
    <scope>NUCLEOTIDE SEQUENCE [LARGE SCALE GENOMIC DNA]</scope>
    <source>
        <strain evidence="2">cv. G1812</strain>
    </source>
</reference>
<reference evidence="2" key="3">
    <citation type="submission" date="2022-06" db="UniProtKB">
        <authorList>
            <consortium name="EnsemblPlants"/>
        </authorList>
    </citation>
    <scope>IDENTIFICATION</scope>
</reference>
<dbReference type="AlphaFoldDB" id="A0A8R7UBT4"/>
<dbReference type="GO" id="GO:0005484">
    <property type="term" value="F:SNAP receptor activity"/>
    <property type="evidence" value="ECO:0007669"/>
    <property type="project" value="TreeGrafter"/>
</dbReference>